<dbReference type="Proteomes" id="UP001634007">
    <property type="component" value="Unassembled WGS sequence"/>
</dbReference>
<protein>
    <submittedName>
        <fullName evidence="3">Uncharacterized protein</fullName>
    </submittedName>
</protein>
<gene>
    <name evidence="3" type="ORF">ACJRO7_012135</name>
</gene>
<feature type="signal peptide" evidence="2">
    <location>
        <begin position="1"/>
        <end position="30"/>
    </location>
</feature>
<organism evidence="3 4">
    <name type="scientific">Eucalyptus globulus</name>
    <name type="common">Tasmanian blue gum</name>
    <dbReference type="NCBI Taxonomy" id="34317"/>
    <lineage>
        <taxon>Eukaryota</taxon>
        <taxon>Viridiplantae</taxon>
        <taxon>Streptophyta</taxon>
        <taxon>Embryophyta</taxon>
        <taxon>Tracheophyta</taxon>
        <taxon>Spermatophyta</taxon>
        <taxon>Magnoliopsida</taxon>
        <taxon>eudicotyledons</taxon>
        <taxon>Gunneridae</taxon>
        <taxon>Pentapetalae</taxon>
        <taxon>rosids</taxon>
        <taxon>malvids</taxon>
        <taxon>Myrtales</taxon>
        <taxon>Myrtaceae</taxon>
        <taxon>Myrtoideae</taxon>
        <taxon>Eucalypteae</taxon>
        <taxon>Eucalyptus</taxon>
    </lineage>
</organism>
<evidence type="ECO:0000313" key="3">
    <source>
        <dbReference type="EMBL" id="KAL3751265.1"/>
    </source>
</evidence>
<feature type="compositionally biased region" description="Polar residues" evidence="1">
    <location>
        <begin position="72"/>
        <end position="86"/>
    </location>
</feature>
<accession>A0ABD3LHI1</accession>
<evidence type="ECO:0000313" key="4">
    <source>
        <dbReference type="Proteomes" id="UP001634007"/>
    </source>
</evidence>
<keyword evidence="4" id="KW-1185">Reference proteome</keyword>
<comment type="caution">
    <text evidence="3">The sequence shown here is derived from an EMBL/GenBank/DDBJ whole genome shotgun (WGS) entry which is preliminary data.</text>
</comment>
<feature type="region of interest" description="Disordered" evidence="1">
    <location>
        <begin position="56"/>
        <end position="86"/>
    </location>
</feature>
<name>A0ABD3LHI1_EUCGL</name>
<feature type="chain" id="PRO_5044890229" evidence="2">
    <location>
        <begin position="31"/>
        <end position="86"/>
    </location>
</feature>
<evidence type="ECO:0000256" key="1">
    <source>
        <dbReference type="SAM" id="MobiDB-lite"/>
    </source>
</evidence>
<dbReference type="EMBL" id="JBJKBG010000002">
    <property type="protein sequence ID" value="KAL3751265.1"/>
    <property type="molecule type" value="Genomic_DNA"/>
</dbReference>
<sequence>MASRERSPSTWKSLLLLAVLTLAVATEGRCARIGKARNGGGSWKYLWESKLSRGPVPPSGPSKCHHKLSPFRGSSASSTAGYVNCP</sequence>
<dbReference type="AlphaFoldDB" id="A0ABD3LHI1"/>
<keyword evidence="2" id="KW-0732">Signal</keyword>
<reference evidence="3 4" key="1">
    <citation type="submission" date="2024-11" db="EMBL/GenBank/DDBJ databases">
        <title>Chromosome-level genome assembly of Eucalyptus globulus Labill. provides insights into its genome evolution.</title>
        <authorList>
            <person name="Li X."/>
        </authorList>
    </citation>
    <scope>NUCLEOTIDE SEQUENCE [LARGE SCALE GENOMIC DNA]</scope>
    <source>
        <strain evidence="3">CL2024</strain>
        <tissue evidence="3">Fresh tender leaves</tissue>
    </source>
</reference>
<proteinExistence type="predicted"/>
<evidence type="ECO:0000256" key="2">
    <source>
        <dbReference type="SAM" id="SignalP"/>
    </source>
</evidence>